<keyword evidence="3" id="KW-1185">Reference proteome</keyword>
<dbReference type="SUPFAM" id="SSF159127">
    <property type="entry name" value="HupF/HypC-like"/>
    <property type="match status" value="1"/>
</dbReference>
<dbReference type="GO" id="GO:0005506">
    <property type="term" value="F:iron ion binding"/>
    <property type="evidence" value="ECO:0007669"/>
    <property type="project" value="TreeGrafter"/>
</dbReference>
<dbReference type="PANTHER" id="PTHR35177">
    <property type="entry name" value="HYDROGENASE MATURATION FACTOR HYBG"/>
    <property type="match status" value="1"/>
</dbReference>
<dbReference type="RefSeq" id="WP_200345975.1">
    <property type="nucleotide sequence ID" value="NZ_NRSJ01000014.1"/>
</dbReference>
<dbReference type="InterPro" id="IPR019812">
    <property type="entry name" value="Hydgase_assmbl_chp_CS"/>
</dbReference>
<evidence type="ECO:0000313" key="3">
    <source>
        <dbReference type="Proteomes" id="UP001296776"/>
    </source>
</evidence>
<dbReference type="EMBL" id="NRSJ01000014">
    <property type="protein sequence ID" value="MBK1704767.1"/>
    <property type="molecule type" value="Genomic_DNA"/>
</dbReference>
<comment type="similarity">
    <text evidence="1">Belongs to the HupF/HypC family.</text>
</comment>
<reference evidence="2" key="1">
    <citation type="submission" date="2017-08" db="EMBL/GenBank/DDBJ databases">
        <authorList>
            <person name="Imhoff J.F."/>
            <person name="Rahn T."/>
            <person name="Kuenzel S."/>
            <person name="Neulinger S.C."/>
        </authorList>
    </citation>
    <scope>NUCLEOTIDE SEQUENCE</scope>
    <source>
        <strain evidence="2">DSM 11080</strain>
    </source>
</reference>
<dbReference type="PROSITE" id="PS01097">
    <property type="entry name" value="HUPF_HYPC"/>
    <property type="match status" value="1"/>
</dbReference>
<protein>
    <submittedName>
        <fullName evidence="2">Hydrogenase</fullName>
    </submittedName>
</protein>
<accession>A0AAJ0XAF0</accession>
<dbReference type="PANTHER" id="PTHR35177:SF2">
    <property type="entry name" value="HYDROGENASE MATURATION FACTOR HYBG"/>
    <property type="match status" value="1"/>
</dbReference>
<gene>
    <name evidence="2" type="ORF">CKO40_09500</name>
</gene>
<sequence length="90" mass="9700">MCLAIPAQILEIDAETDMATVSLSGVRRPVSLALIDDAEVGDYVLVHVGYALNRISAEEAERTLAMIREIGELEQDEGMAQAGLDVEGNR</sequence>
<evidence type="ECO:0000313" key="2">
    <source>
        <dbReference type="EMBL" id="MBK1704767.1"/>
    </source>
</evidence>
<proteinExistence type="inferred from homology"/>
<dbReference type="AlphaFoldDB" id="A0AAJ0XAF0"/>
<comment type="caution">
    <text evidence="2">The sequence shown here is derived from an EMBL/GenBank/DDBJ whole genome shotgun (WGS) entry which is preliminary data.</text>
</comment>
<dbReference type="Gene3D" id="2.30.30.140">
    <property type="match status" value="1"/>
</dbReference>
<organism evidence="2 3">
    <name type="scientific">Halochromatium glycolicum</name>
    <dbReference type="NCBI Taxonomy" id="85075"/>
    <lineage>
        <taxon>Bacteria</taxon>
        <taxon>Pseudomonadati</taxon>
        <taxon>Pseudomonadota</taxon>
        <taxon>Gammaproteobacteria</taxon>
        <taxon>Chromatiales</taxon>
        <taxon>Chromatiaceae</taxon>
        <taxon>Halochromatium</taxon>
    </lineage>
</organism>
<dbReference type="PRINTS" id="PR00445">
    <property type="entry name" value="HUPFHYPC"/>
</dbReference>
<dbReference type="Proteomes" id="UP001296776">
    <property type="component" value="Unassembled WGS sequence"/>
</dbReference>
<evidence type="ECO:0000256" key="1">
    <source>
        <dbReference type="ARBA" id="ARBA00006018"/>
    </source>
</evidence>
<dbReference type="GO" id="GO:1902670">
    <property type="term" value="F:carbon dioxide binding"/>
    <property type="evidence" value="ECO:0007669"/>
    <property type="project" value="TreeGrafter"/>
</dbReference>
<dbReference type="GO" id="GO:0051604">
    <property type="term" value="P:protein maturation"/>
    <property type="evidence" value="ECO:0007669"/>
    <property type="project" value="TreeGrafter"/>
</dbReference>
<dbReference type="InterPro" id="IPR001109">
    <property type="entry name" value="Hydrogenase_HupF/HypC"/>
</dbReference>
<dbReference type="Pfam" id="PF01455">
    <property type="entry name" value="HupF_HypC"/>
    <property type="match status" value="1"/>
</dbReference>
<dbReference type="NCBIfam" id="TIGR00074">
    <property type="entry name" value="hypC_hupF"/>
    <property type="match status" value="1"/>
</dbReference>
<name>A0AAJ0XAF0_9GAMM</name>
<reference evidence="2" key="2">
    <citation type="journal article" date="2020" name="Microorganisms">
        <title>Osmotic Adaptation and Compatible Solute Biosynthesis of Phototrophic Bacteria as Revealed from Genome Analyses.</title>
        <authorList>
            <person name="Imhoff J.F."/>
            <person name="Rahn T."/>
            <person name="Kunzel S."/>
            <person name="Keller A."/>
            <person name="Neulinger S.C."/>
        </authorList>
    </citation>
    <scope>NUCLEOTIDE SEQUENCE</scope>
    <source>
        <strain evidence="2">DSM 11080</strain>
    </source>
</reference>
<dbReference type="FunFam" id="2.30.30.140:FF:000022">
    <property type="entry name" value="Hydrogenase assembly chaperone HybG"/>
    <property type="match status" value="1"/>
</dbReference>